<feature type="compositionally biased region" description="Basic residues" evidence="1">
    <location>
        <begin position="477"/>
        <end position="498"/>
    </location>
</feature>
<evidence type="ECO:0000313" key="3">
    <source>
        <dbReference type="Proteomes" id="UP000674318"/>
    </source>
</evidence>
<evidence type="ECO:0000256" key="1">
    <source>
        <dbReference type="SAM" id="MobiDB-lite"/>
    </source>
</evidence>
<reference evidence="2 3" key="1">
    <citation type="submission" date="2021-02" db="EMBL/GenBank/DDBJ databases">
        <title>Porcisia hertigi Genome sequencing and assembly.</title>
        <authorList>
            <person name="Almutairi H."/>
            <person name="Gatherer D."/>
        </authorList>
    </citation>
    <scope>NUCLEOTIDE SEQUENCE [LARGE SCALE GENOMIC DNA]</scope>
    <source>
        <strain evidence="2 3">C119</strain>
    </source>
</reference>
<sequence length="619" mass="66914">MHRPDVCTAAAEPAPTSPSAPSQQPNPHMVTVPASIQRFYVHFMTSLSRPSRPGSAAAPTKTAVSVSSTPSQYRGASTVPDQDSTQDEALCRLTAVQEATLGPLLWQWLGLFSLAVRRQEAAPREGLPGPSAIAAPPTMRQELRSCLLRPHHVERLFHIGFTSLLPVAASSGAGGGVSGSRWSPVDPPAPWHGVRPTEYSPPESVLVSALSGLNQYGPLFSAWCALCYTCIDTLLVSRVTSQGNREGQNAAADPCEVDFHEAEEAIRSALRCLLHAWDSAVALPGAWSGESSISDTSVARKNADAWATATLWRTVYETCATSHSSTTAAPSVHEGRGRETSKPLAPPLPMLLWSAQWHRECTRIAAHGTDDVFDTEDAGVPVELMTRVMHYMCHRLKTEVMRCARWHDSGKMATPSTATVGLEEMHAKAAAPPLPSLPAETDASVTCAPSLRIGTLTALALQCPMNPVGNEADRRSGTAKRPRSRRGGVPCRRRRRSWHVSLSSTDDDTDSSEGNGSECSGTSRFLLRQRVLFQVDIACGVLTTFSMCPADSGIAQVPLPPQRQSGADVSRKPAQPADQCYIPFLTSERCLRNGTVHWWTLSDSQRHRQLMAEGRSTTW</sequence>
<dbReference type="OrthoDB" id="266679at2759"/>
<protein>
    <submittedName>
        <fullName evidence="2">Uncharacterized protein</fullName>
    </submittedName>
</protein>
<proteinExistence type="predicted"/>
<dbReference type="AlphaFoldDB" id="A0A837AXY7"/>
<dbReference type="Proteomes" id="UP000674318">
    <property type="component" value="Unassembled WGS sequence"/>
</dbReference>
<dbReference type="GeneID" id="94292952"/>
<dbReference type="KEGG" id="phet:94292952"/>
<name>A0A837AXY7_9TRYP</name>
<dbReference type="EMBL" id="JAFJZO010000009">
    <property type="protein sequence ID" value="KAG5510630.1"/>
    <property type="molecule type" value="Genomic_DNA"/>
</dbReference>
<dbReference type="RefSeq" id="XP_067759234.1">
    <property type="nucleotide sequence ID" value="XM_067902875.1"/>
</dbReference>
<feature type="compositionally biased region" description="Polar residues" evidence="1">
    <location>
        <begin position="62"/>
        <end position="82"/>
    </location>
</feature>
<keyword evidence="3" id="KW-1185">Reference proteome</keyword>
<feature type="region of interest" description="Disordered" evidence="1">
    <location>
        <begin position="1"/>
        <end position="29"/>
    </location>
</feature>
<accession>A0A837AXY7</accession>
<gene>
    <name evidence="2" type="ORF">JKF63_06928</name>
</gene>
<comment type="caution">
    <text evidence="2">The sequence shown here is derived from an EMBL/GenBank/DDBJ whole genome shotgun (WGS) entry which is preliminary data.</text>
</comment>
<feature type="region of interest" description="Disordered" evidence="1">
    <location>
        <begin position="466"/>
        <end position="520"/>
    </location>
</feature>
<organism evidence="2 3">
    <name type="scientific">Porcisia hertigi</name>
    <dbReference type="NCBI Taxonomy" id="2761500"/>
    <lineage>
        <taxon>Eukaryota</taxon>
        <taxon>Discoba</taxon>
        <taxon>Euglenozoa</taxon>
        <taxon>Kinetoplastea</taxon>
        <taxon>Metakinetoplastina</taxon>
        <taxon>Trypanosomatida</taxon>
        <taxon>Trypanosomatidae</taxon>
        <taxon>Leishmaniinae</taxon>
        <taxon>Porcisia</taxon>
    </lineage>
</organism>
<evidence type="ECO:0000313" key="2">
    <source>
        <dbReference type="EMBL" id="KAG5510630.1"/>
    </source>
</evidence>
<feature type="compositionally biased region" description="Low complexity" evidence="1">
    <location>
        <begin position="8"/>
        <end position="25"/>
    </location>
</feature>
<feature type="region of interest" description="Disordered" evidence="1">
    <location>
        <begin position="49"/>
        <end position="82"/>
    </location>
</feature>